<evidence type="ECO:0000256" key="1">
    <source>
        <dbReference type="ARBA" id="ARBA00022475"/>
    </source>
</evidence>
<dbReference type="EMBL" id="PDHS01000525">
    <property type="protein sequence ID" value="MQM32430.1"/>
    <property type="molecule type" value="Genomic_DNA"/>
</dbReference>
<dbReference type="InterPro" id="IPR011115">
    <property type="entry name" value="SecA_DEAD"/>
</dbReference>
<dbReference type="GO" id="GO:0043952">
    <property type="term" value="P:protein transport by the Sec complex"/>
    <property type="evidence" value="ECO:0007669"/>
    <property type="project" value="TreeGrafter"/>
</dbReference>
<feature type="region of interest" description="Disordered" evidence="2">
    <location>
        <begin position="84"/>
        <end position="121"/>
    </location>
</feature>
<dbReference type="Gene3D" id="3.90.1440.10">
    <property type="entry name" value="SecA, preprotein cross-linking domain"/>
    <property type="match status" value="1"/>
</dbReference>
<dbReference type="InterPro" id="IPR036670">
    <property type="entry name" value="SecA_X-link_sf"/>
</dbReference>
<dbReference type="Pfam" id="PF07517">
    <property type="entry name" value="SecA_DEAD"/>
    <property type="match status" value="1"/>
</dbReference>
<dbReference type="GO" id="GO:0005829">
    <property type="term" value="C:cytosol"/>
    <property type="evidence" value="ECO:0007669"/>
    <property type="project" value="TreeGrafter"/>
</dbReference>
<dbReference type="InterPro" id="IPR000185">
    <property type="entry name" value="SecA"/>
</dbReference>
<dbReference type="GO" id="GO:0005524">
    <property type="term" value="F:ATP binding"/>
    <property type="evidence" value="ECO:0007669"/>
    <property type="project" value="InterPro"/>
</dbReference>
<dbReference type="GO" id="GO:0017038">
    <property type="term" value="P:protein import"/>
    <property type="evidence" value="ECO:0007669"/>
    <property type="project" value="InterPro"/>
</dbReference>
<dbReference type="InterPro" id="IPR014018">
    <property type="entry name" value="SecA_motor_DEAD"/>
</dbReference>
<dbReference type="PANTHER" id="PTHR30612:SF0">
    <property type="entry name" value="CHLOROPLAST PROTEIN-TRANSPORTING ATPASE"/>
    <property type="match status" value="1"/>
</dbReference>
<keyword evidence="1" id="KW-0472">Membrane</keyword>
<evidence type="ECO:0000259" key="3">
    <source>
        <dbReference type="PROSITE" id="PS51196"/>
    </source>
</evidence>
<name>A0A6A7RZ47_9PROT</name>
<feature type="domain" description="SecA family profile" evidence="3">
    <location>
        <begin position="1"/>
        <end position="79"/>
    </location>
</feature>
<evidence type="ECO:0000313" key="4">
    <source>
        <dbReference type="EMBL" id="MQM32430.1"/>
    </source>
</evidence>
<keyword evidence="1" id="KW-1003">Cell membrane</keyword>
<reference evidence="4 5" key="1">
    <citation type="submission" date="2017-09" db="EMBL/GenBank/DDBJ databases">
        <title>Metagenomic Analysis Reveals Denitrifying Candidatus Accumulibacter and Flanking Population as a Source of N2O.</title>
        <authorList>
            <person name="Gao H."/>
            <person name="Mao Y."/>
            <person name="Zhao X."/>
            <person name="Liu W.-T."/>
            <person name="Zhang T."/>
            <person name="Wells G."/>
        </authorList>
    </citation>
    <scope>NUCLEOTIDE SEQUENCE [LARGE SCALE GENOMIC DNA]</scope>
    <source>
        <strain evidence="4">CANDO_2_IC</strain>
    </source>
</reference>
<protein>
    <recommendedName>
        <fullName evidence="3">SecA family profile domain-containing protein</fullName>
    </recommendedName>
</protein>
<feature type="compositionally biased region" description="Low complexity" evidence="2">
    <location>
        <begin position="88"/>
        <end position="106"/>
    </location>
</feature>
<dbReference type="GO" id="GO:0006886">
    <property type="term" value="P:intracellular protein transport"/>
    <property type="evidence" value="ECO:0007669"/>
    <property type="project" value="InterPro"/>
</dbReference>
<comment type="caution">
    <text evidence="4">The sequence shown here is derived from an EMBL/GenBank/DDBJ whole genome shotgun (WGS) entry which is preliminary data.</text>
</comment>
<gene>
    <name evidence="4" type="ORF">CRU78_18850</name>
</gene>
<sequence length="193" mass="20864">MHFAPCKLQIVDEYTGRVMVDRSLERGLSQMIEVKEELDFFRRRDTISSITYQRFFRRYECLAGLSGTATAVAPQMRSMSCASRRIGRSSAATSGNRSSSTATGAGRRWSKASPGRARGRDHRACLADARAAACVRRGDRPAAGTSRTPVAALRASGGRAAKFADTAANVGSTGCTTPPAVRSAFAWRWPIRG</sequence>
<dbReference type="PRINTS" id="PR00906">
    <property type="entry name" value="SECA"/>
</dbReference>
<accession>A0A6A7RZ47</accession>
<dbReference type="GO" id="GO:0031522">
    <property type="term" value="C:cell envelope Sec protein transport complex"/>
    <property type="evidence" value="ECO:0007669"/>
    <property type="project" value="TreeGrafter"/>
</dbReference>
<dbReference type="AlphaFoldDB" id="A0A6A7RZ47"/>
<dbReference type="SUPFAM" id="SSF81767">
    <property type="entry name" value="Pre-protein crosslinking domain of SecA"/>
    <property type="match status" value="1"/>
</dbReference>
<evidence type="ECO:0000256" key="2">
    <source>
        <dbReference type="SAM" id="MobiDB-lite"/>
    </source>
</evidence>
<dbReference type="GO" id="GO:0005886">
    <property type="term" value="C:plasma membrane"/>
    <property type="evidence" value="ECO:0007669"/>
    <property type="project" value="TreeGrafter"/>
</dbReference>
<dbReference type="PANTHER" id="PTHR30612">
    <property type="entry name" value="SECA INNER MEMBRANE COMPONENT OF SEC PROTEIN SECRETION SYSTEM"/>
    <property type="match status" value="1"/>
</dbReference>
<dbReference type="PROSITE" id="PS51196">
    <property type="entry name" value="SECA_MOTOR_DEAD"/>
    <property type="match status" value="1"/>
</dbReference>
<organism evidence="4 5">
    <name type="scientific">Candidatus Accumulibacter phosphatis</name>
    <dbReference type="NCBI Taxonomy" id="327160"/>
    <lineage>
        <taxon>Bacteria</taxon>
        <taxon>Pseudomonadati</taxon>
        <taxon>Pseudomonadota</taxon>
        <taxon>Betaproteobacteria</taxon>
        <taxon>Candidatus Accumulibacter</taxon>
    </lineage>
</organism>
<dbReference type="Proteomes" id="UP000342300">
    <property type="component" value="Unassembled WGS sequence"/>
</dbReference>
<proteinExistence type="predicted"/>
<dbReference type="GO" id="GO:0006605">
    <property type="term" value="P:protein targeting"/>
    <property type="evidence" value="ECO:0007669"/>
    <property type="project" value="InterPro"/>
</dbReference>
<evidence type="ECO:0000313" key="5">
    <source>
        <dbReference type="Proteomes" id="UP000342300"/>
    </source>
</evidence>